<keyword evidence="3" id="KW-1185">Reference proteome</keyword>
<feature type="region of interest" description="Disordered" evidence="1">
    <location>
        <begin position="153"/>
        <end position="181"/>
    </location>
</feature>
<dbReference type="VEuPathDB" id="FungiDB:RhiirFUN_015323"/>
<comment type="caution">
    <text evidence="2">The sequence shown here is derived from an EMBL/GenBank/DDBJ whole genome shotgun (WGS) entry which is preliminary data.</text>
</comment>
<evidence type="ECO:0000313" key="2">
    <source>
        <dbReference type="EMBL" id="POG70276.1"/>
    </source>
</evidence>
<feature type="compositionally biased region" description="Low complexity" evidence="1">
    <location>
        <begin position="74"/>
        <end position="97"/>
    </location>
</feature>
<proteinExistence type="predicted"/>
<feature type="region of interest" description="Disordered" evidence="1">
    <location>
        <begin position="71"/>
        <end position="104"/>
    </location>
</feature>
<reference evidence="2 3" key="1">
    <citation type="journal article" date="2013" name="Proc. Natl. Acad. Sci. U.S.A.">
        <title>Genome of an arbuscular mycorrhizal fungus provides insight into the oldest plant symbiosis.</title>
        <authorList>
            <person name="Tisserant E."/>
            <person name="Malbreil M."/>
            <person name="Kuo A."/>
            <person name="Kohler A."/>
            <person name="Symeonidi A."/>
            <person name="Balestrini R."/>
            <person name="Charron P."/>
            <person name="Duensing N."/>
            <person name="Frei Dit Frey N."/>
            <person name="Gianinazzi-Pearson V."/>
            <person name="Gilbert L.B."/>
            <person name="Handa Y."/>
            <person name="Herr J.R."/>
            <person name="Hijri M."/>
            <person name="Koul R."/>
            <person name="Kawaguchi M."/>
            <person name="Krajinski F."/>
            <person name="Lammers P.J."/>
            <person name="Masclaux F.G."/>
            <person name="Murat C."/>
            <person name="Morin E."/>
            <person name="Ndikumana S."/>
            <person name="Pagni M."/>
            <person name="Petitpierre D."/>
            <person name="Requena N."/>
            <person name="Rosikiewicz P."/>
            <person name="Riley R."/>
            <person name="Saito K."/>
            <person name="San Clemente H."/>
            <person name="Shapiro H."/>
            <person name="van Tuinen D."/>
            <person name="Becard G."/>
            <person name="Bonfante P."/>
            <person name="Paszkowski U."/>
            <person name="Shachar-Hill Y.Y."/>
            <person name="Tuskan G.A."/>
            <person name="Young P.W."/>
            <person name="Sanders I.R."/>
            <person name="Henrissat B."/>
            <person name="Rensing S.A."/>
            <person name="Grigoriev I.V."/>
            <person name="Corradi N."/>
            <person name="Roux C."/>
            <person name="Martin F."/>
        </authorList>
    </citation>
    <scope>NUCLEOTIDE SEQUENCE [LARGE SCALE GENOMIC DNA]</scope>
    <source>
        <strain evidence="2 3">DAOM 197198</strain>
    </source>
</reference>
<reference evidence="2 3" key="2">
    <citation type="journal article" date="2018" name="New Phytol.">
        <title>High intraspecific genome diversity in the model arbuscular mycorrhizal symbiont Rhizophagus irregularis.</title>
        <authorList>
            <person name="Chen E.C.H."/>
            <person name="Morin E."/>
            <person name="Beaudet D."/>
            <person name="Noel J."/>
            <person name="Yildirir G."/>
            <person name="Ndikumana S."/>
            <person name="Charron P."/>
            <person name="St-Onge C."/>
            <person name="Giorgi J."/>
            <person name="Kruger M."/>
            <person name="Marton T."/>
            <person name="Ropars J."/>
            <person name="Grigoriev I.V."/>
            <person name="Hainaut M."/>
            <person name="Henrissat B."/>
            <person name="Roux C."/>
            <person name="Martin F."/>
            <person name="Corradi N."/>
        </authorList>
    </citation>
    <scope>NUCLEOTIDE SEQUENCE [LARGE SCALE GENOMIC DNA]</scope>
    <source>
        <strain evidence="2 3">DAOM 197198</strain>
    </source>
</reference>
<feature type="compositionally biased region" description="Acidic residues" evidence="1">
    <location>
        <begin position="167"/>
        <end position="181"/>
    </location>
</feature>
<sequence length="181" mass="21402">MTRSNNNNNDNKGISSVYEVLQEIKPEHPLRINTQFEFTTNNSRPTSSQSLLYNSISHNPLSHHHRNSVLYADNTSPTSTRNNNNSRRNSRNSANYTPPRRYSNIQRPSLTKSFYENKNDINNYFNIIQEKQEKKININNNNVEIKKNIYNNNINNNKKFDDKNYYDDDDDDDDDENKMYI</sequence>
<dbReference type="AlphaFoldDB" id="A0A2P4PY33"/>
<name>A0A2P4PY33_RHIID</name>
<dbReference type="EMBL" id="AUPC02000123">
    <property type="protein sequence ID" value="POG70276.1"/>
    <property type="molecule type" value="Genomic_DNA"/>
</dbReference>
<dbReference type="Proteomes" id="UP000018888">
    <property type="component" value="Unassembled WGS sequence"/>
</dbReference>
<feature type="non-terminal residue" evidence="2">
    <location>
        <position position="181"/>
    </location>
</feature>
<evidence type="ECO:0000313" key="3">
    <source>
        <dbReference type="Proteomes" id="UP000018888"/>
    </source>
</evidence>
<protein>
    <submittedName>
        <fullName evidence="2">Uncharacterized protein</fullName>
    </submittedName>
</protein>
<accession>A0A2P4PY33</accession>
<evidence type="ECO:0000256" key="1">
    <source>
        <dbReference type="SAM" id="MobiDB-lite"/>
    </source>
</evidence>
<gene>
    <name evidence="2" type="ORF">GLOIN_2v1618084</name>
</gene>
<organism evidence="2 3">
    <name type="scientific">Rhizophagus irregularis (strain DAOM 181602 / DAOM 197198 / MUCL 43194)</name>
    <name type="common">Arbuscular mycorrhizal fungus</name>
    <name type="synonym">Glomus intraradices</name>
    <dbReference type="NCBI Taxonomy" id="747089"/>
    <lineage>
        <taxon>Eukaryota</taxon>
        <taxon>Fungi</taxon>
        <taxon>Fungi incertae sedis</taxon>
        <taxon>Mucoromycota</taxon>
        <taxon>Glomeromycotina</taxon>
        <taxon>Glomeromycetes</taxon>
        <taxon>Glomerales</taxon>
        <taxon>Glomeraceae</taxon>
        <taxon>Rhizophagus</taxon>
    </lineage>
</organism>